<feature type="transmembrane region" description="Helical" evidence="1">
    <location>
        <begin position="64"/>
        <end position="86"/>
    </location>
</feature>
<keyword evidence="1" id="KW-0812">Transmembrane</keyword>
<dbReference type="Proteomes" id="UP000783686">
    <property type="component" value="Unassembled WGS sequence"/>
</dbReference>
<comment type="caution">
    <text evidence="2">The sequence shown here is derived from an EMBL/GenBank/DDBJ whole genome shotgun (WGS) entry which is preliminary data.</text>
</comment>
<evidence type="ECO:0000313" key="2">
    <source>
        <dbReference type="EMBL" id="CAD5229622.1"/>
    </source>
</evidence>
<dbReference type="Proteomes" id="UP000614601">
    <property type="component" value="Unassembled WGS sequence"/>
</dbReference>
<dbReference type="EMBL" id="CAJFCW020000006">
    <property type="protein sequence ID" value="CAG9127101.1"/>
    <property type="molecule type" value="Genomic_DNA"/>
</dbReference>
<dbReference type="EMBL" id="CAJFDH010000006">
    <property type="protein sequence ID" value="CAD5229622.1"/>
    <property type="molecule type" value="Genomic_DNA"/>
</dbReference>
<evidence type="ECO:0000256" key="1">
    <source>
        <dbReference type="SAM" id="Phobius"/>
    </source>
</evidence>
<gene>
    <name evidence="2" type="ORF">BOKJ2_LOCUS13681</name>
</gene>
<keyword evidence="1" id="KW-0472">Membrane</keyword>
<evidence type="ECO:0000313" key="3">
    <source>
        <dbReference type="Proteomes" id="UP000614601"/>
    </source>
</evidence>
<accession>A0A811LMD4</accession>
<feature type="transmembrane region" description="Helical" evidence="1">
    <location>
        <begin position="32"/>
        <end position="52"/>
    </location>
</feature>
<dbReference type="AlphaFoldDB" id="A0A811LMD4"/>
<keyword evidence="3" id="KW-1185">Reference proteome</keyword>
<keyword evidence="1" id="KW-1133">Transmembrane helix</keyword>
<sequence length="95" mass="10768">MLTEDRLQEMERTLQFFVEERLARKERKYKKACCAIVSICAALLFFVIYAAIATTFNQKSPAVASAAVPQVIFASCVLTGIIWYNLEPCCRPQTK</sequence>
<reference evidence="2" key="1">
    <citation type="submission" date="2020-09" db="EMBL/GenBank/DDBJ databases">
        <authorList>
            <person name="Kikuchi T."/>
        </authorList>
    </citation>
    <scope>NUCLEOTIDE SEQUENCE</scope>
    <source>
        <strain evidence="2">SH1</strain>
    </source>
</reference>
<organism evidence="2 3">
    <name type="scientific">Bursaphelenchus okinawaensis</name>
    <dbReference type="NCBI Taxonomy" id="465554"/>
    <lineage>
        <taxon>Eukaryota</taxon>
        <taxon>Metazoa</taxon>
        <taxon>Ecdysozoa</taxon>
        <taxon>Nematoda</taxon>
        <taxon>Chromadorea</taxon>
        <taxon>Rhabditida</taxon>
        <taxon>Tylenchina</taxon>
        <taxon>Tylenchomorpha</taxon>
        <taxon>Aphelenchoidea</taxon>
        <taxon>Aphelenchoididae</taxon>
        <taxon>Bursaphelenchus</taxon>
    </lineage>
</organism>
<proteinExistence type="predicted"/>
<name>A0A811LMD4_9BILA</name>
<protein>
    <submittedName>
        <fullName evidence="2">Uncharacterized protein</fullName>
    </submittedName>
</protein>